<gene>
    <name evidence="1" type="ORF">OCBIM_22019712mg</name>
</gene>
<sequence length="62" mass="7324">MTVTSTIPCHLHHPMFGHIILIFQEKLSQNNTIQHEALEVKRLMKKKLKSNKVFRQSKKTVR</sequence>
<dbReference type="EMBL" id="KQ418804">
    <property type="protein sequence ID" value="KOF85805.1"/>
    <property type="molecule type" value="Genomic_DNA"/>
</dbReference>
<proteinExistence type="predicted"/>
<name>A0A0L8HAK9_OCTBM</name>
<dbReference type="AlphaFoldDB" id="A0A0L8HAK9"/>
<organism evidence="1">
    <name type="scientific">Octopus bimaculoides</name>
    <name type="common">California two-spotted octopus</name>
    <dbReference type="NCBI Taxonomy" id="37653"/>
    <lineage>
        <taxon>Eukaryota</taxon>
        <taxon>Metazoa</taxon>
        <taxon>Spiralia</taxon>
        <taxon>Lophotrochozoa</taxon>
        <taxon>Mollusca</taxon>
        <taxon>Cephalopoda</taxon>
        <taxon>Coleoidea</taxon>
        <taxon>Octopodiformes</taxon>
        <taxon>Octopoda</taxon>
        <taxon>Incirrata</taxon>
        <taxon>Octopodidae</taxon>
        <taxon>Octopus</taxon>
    </lineage>
</organism>
<protein>
    <submittedName>
        <fullName evidence="1">Uncharacterized protein</fullName>
    </submittedName>
</protein>
<accession>A0A0L8HAK9</accession>
<reference evidence="1" key="1">
    <citation type="submission" date="2015-07" db="EMBL/GenBank/DDBJ databases">
        <title>MeaNS - Measles Nucleotide Surveillance Program.</title>
        <authorList>
            <person name="Tran T."/>
            <person name="Druce J."/>
        </authorList>
    </citation>
    <scope>NUCLEOTIDE SEQUENCE</scope>
    <source>
        <strain evidence="1">UCB-OBI-ISO-001</strain>
        <tissue evidence="1">Gonad</tissue>
    </source>
</reference>
<evidence type="ECO:0000313" key="1">
    <source>
        <dbReference type="EMBL" id="KOF85805.1"/>
    </source>
</evidence>